<feature type="non-terminal residue" evidence="1">
    <location>
        <position position="59"/>
    </location>
</feature>
<dbReference type="Proteomes" id="UP000287033">
    <property type="component" value="Unassembled WGS sequence"/>
</dbReference>
<accession>A0A401T9D0</accession>
<evidence type="ECO:0000313" key="2">
    <source>
        <dbReference type="Proteomes" id="UP000287033"/>
    </source>
</evidence>
<proteinExistence type="predicted"/>
<organism evidence="1 2">
    <name type="scientific">Chiloscyllium punctatum</name>
    <name type="common">Brownbanded bambooshark</name>
    <name type="synonym">Hemiscyllium punctatum</name>
    <dbReference type="NCBI Taxonomy" id="137246"/>
    <lineage>
        <taxon>Eukaryota</taxon>
        <taxon>Metazoa</taxon>
        <taxon>Chordata</taxon>
        <taxon>Craniata</taxon>
        <taxon>Vertebrata</taxon>
        <taxon>Chondrichthyes</taxon>
        <taxon>Elasmobranchii</taxon>
        <taxon>Galeomorphii</taxon>
        <taxon>Galeoidea</taxon>
        <taxon>Orectolobiformes</taxon>
        <taxon>Hemiscylliidae</taxon>
        <taxon>Chiloscyllium</taxon>
    </lineage>
</organism>
<gene>
    <name evidence="1" type="ORF">chiPu_0023031</name>
</gene>
<dbReference type="EMBL" id="BEZZ01014502">
    <property type="protein sequence ID" value="GCC39224.1"/>
    <property type="molecule type" value="Genomic_DNA"/>
</dbReference>
<comment type="caution">
    <text evidence="1">The sequence shown here is derived from an EMBL/GenBank/DDBJ whole genome shotgun (WGS) entry which is preliminary data.</text>
</comment>
<protein>
    <submittedName>
        <fullName evidence="1">Uncharacterized protein</fullName>
    </submittedName>
</protein>
<reference evidence="1 2" key="1">
    <citation type="journal article" date="2018" name="Nat. Ecol. Evol.">
        <title>Shark genomes provide insights into elasmobranch evolution and the origin of vertebrates.</title>
        <authorList>
            <person name="Hara Y"/>
            <person name="Yamaguchi K"/>
            <person name="Onimaru K"/>
            <person name="Kadota M"/>
            <person name="Koyanagi M"/>
            <person name="Keeley SD"/>
            <person name="Tatsumi K"/>
            <person name="Tanaka K"/>
            <person name="Motone F"/>
            <person name="Kageyama Y"/>
            <person name="Nozu R"/>
            <person name="Adachi N"/>
            <person name="Nishimura O"/>
            <person name="Nakagawa R"/>
            <person name="Tanegashima C"/>
            <person name="Kiyatake I"/>
            <person name="Matsumoto R"/>
            <person name="Murakumo K"/>
            <person name="Nishida K"/>
            <person name="Terakita A"/>
            <person name="Kuratani S"/>
            <person name="Sato K"/>
            <person name="Hyodo S Kuraku.S."/>
        </authorList>
    </citation>
    <scope>NUCLEOTIDE SEQUENCE [LARGE SCALE GENOMIC DNA]</scope>
</reference>
<dbReference type="AlphaFoldDB" id="A0A401T9D0"/>
<keyword evidence="2" id="KW-1185">Reference proteome</keyword>
<evidence type="ECO:0000313" key="1">
    <source>
        <dbReference type="EMBL" id="GCC39224.1"/>
    </source>
</evidence>
<name>A0A401T9D0_CHIPU</name>
<sequence>MGAGRSGNPEVVNRGFWEGKKFDLKARTSEVLTSVLQRAHREGIRKEWEPGNRQQRLLV</sequence>